<evidence type="ECO:0000256" key="7">
    <source>
        <dbReference type="SAM" id="Phobius"/>
    </source>
</evidence>
<dbReference type="InterPro" id="IPR020846">
    <property type="entry name" value="MFS_dom"/>
</dbReference>
<comment type="caution">
    <text evidence="9">The sequence shown here is derived from an EMBL/GenBank/DDBJ whole genome shotgun (WGS) entry which is preliminary data.</text>
</comment>
<comment type="similarity">
    <text evidence="6">Belongs to the major facilitator superfamily. Allantoate permease family.</text>
</comment>
<evidence type="ECO:0000256" key="1">
    <source>
        <dbReference type="ARBA" id="ARBA00004141"/>
    </source>
</evidence>
<dbReference type="Pfam" id="PF07690">
    <property type="entry name" value="MFS_1"/>
    <property type="match status" value="1"/>
</dbReference>
<evidence type="ECO:0000256" key="6">
    <source>
        <dbReference type="ARBA" id="ARBA00037968"/>
    </source>
</evidence>
<dbReference type="PANTHER" id="PTHR43791:SF97">
    <property type="entry name" value="ALLANTOATE TRANSPORTER, PUTATIVE (AFU_ORTHOLOGUE AFUA_1G14700)-RELATED"/>
    <property type="match status" value="1"/>
</dbReference>
<dbReference type="EMBL" id="NAJL01000045">
    <property type="protein sequence ID" value="TKA24295.1"/>
    <property type="molecule type" value="Genomic_DNA"/>
</dbReference>
<name>A0A4U0TRA8_9PEZI</name>
<evidence type="ECO:0000256" key="2">
    <source>
        <dbReference type="ARBA" id="ARBA00022448"/>
    </source>
</evidence>
<dbReference type="Proteomes" id="UP000308549">
    <property type="component" value="Unassembled WGS sequence"/>
</dbReference>
<organism evidence="9 10">
    <name type="scientific">Salinomyces thailandicus</name>
    <dbReference type="NCBI Taxonomy" id="706561"/>
    <lineage>
        <taxon>Eukaryota</taxon>
        <taxon>Fungi</taxon>
        <taxon>Dikarya</taxon>
        <taxon>Ascomycota</taxon>
        <taxon>Pezizomycotina</taxon>
        <taxon>Dothideomycetes</taxon>
        <taxon>Dothideomycetidae</taxon>
        <taxon>Mycosphaerellales</taxon>
        <taxon>Teratosphaeriaceae</taxon>
        <taxon>Salinomyces</taxon>
    </lineage>
</organism>
<keyword evidence="5 7" id="KW-0472">Membrane</keyword>
<dbReference type="OrthoDB" id="6730379at2759"/>
<feature type="transmembrane region" description="Helical" evidence="7">
    <location>
        <begin position="110"/>
        <end position="132"/>
    </location>
</feature>
<dbReference type="FunFam" id="1.20.1250.20:FF:000064">
    <property type="entry name" value="MFS allantoate transporter"/>
    <property type="match status" value="1"/>
</dbReference>
<feature type="transmembrane region" description="Helical" evidence="7">
    <location>
        <begin position="144"/>
        <end position="163"/>
    </location>
</feature>
<comment type="subcellular location">
    <subcellularLocation>
        <location evidence="1">Membrane</location>
        <topology evidence="1">Multi-pass membrane protein</topology>
    </subcellularLocation>
</comment>
<evidence type="ECO:0000256" key="5">
    <source>
        <dbReference type="ARBA" id="ARBA00023136"/>
    </source>
</evidence>
<feature type="transmembrane region" description="Helical" evidence="7">
    <location>
        <begin position="392"/>
        <end position="415"/>
    </location>
</feature>
<gene>
    <name evidence="9" type="ORF">B0A50_06764</name>
</gene>
<feature type="transmembrane region" description="Helical" evidence="7">
    <location>
        <begin position="427"/>
        <end position="447"/>
    </location>
</feature>
<feature type="transmembrane region" description="Helical" evidence="7">
    <location>
        <begin position="233"/>
        <end position="253"/>
    </location>
</feature>
<evidence type="ECO:0000313" key="10">
    <source>
        <dbReference type="Proteomes" id="UP000308549"/>
    </source>
</evidence>
<dbReference type="Gene3D" id="1.20.1250.20">
    <property type="entry name" value="MFS general substrate transporter like domains"/>
    <property type="match status" value="2"/>
</dbReference>
<dbReference type="GO" id="GO:0022857">
    <property type="term" value="F:transmembrane transporter activity"/>
    <property type="evidence" value="ECO:0007669"/>
    <property type="project" value="InterPro"/>
</dbReference>
<feature type="transmembrane region" description="Helical" evidence="7">
    <location>
        <begin position="69"/>
        <end position="86"/>
    </location>
</feature>
<evidence type="ECO:0000313" key="9">
    <source>
        <dbReference type="EMBL" id="TKA24295.1"/>
    </source>
</evidence>
<feature type="transmembrane region" description="Helical" evidence="7">
    <location>
        <begin position="459"/>
        <end position="479"/>
    </location>
</feature>
<reference evidence="9 10" key="1">
    <citation type="submission" date="2017-03" db="EMBL/GenBank/DDBJ databases">
        <title>Genomes of endolithic fungi from Antarctica.</title>
        <authorList>
            <person name="Coleine C."/>
            <person name="Masonjones S."/>
            <person name="Stajich J.E."/>
        </authorList>
    </citation>
    <scope>NUCLEOTIDE SEQUENCE [LARGE SCALE GENOMIC DNA]</scope>
    <source>
        <strain evidence="9 10">CCFEE 6315</strain>
    </source>
</reference>
<keyword evidence="10" id="KW-1185">Reference proteome</keyword>
<accession>A0A4U0TRA8</accession>
<dbReference type="SUPFAM" id="SSF103473">
    <property type="entry name" value="MFS general substrate transporter"/>
    <property type="match status" value="1"/>
</dbReference>
<dbReference type="AlphaFoldDB" id="A0A4U0TRA8"/>
<dbReference type="PROSITE" id="PS50850">
    <property type="entry name" value="MFS"/>
    <property type="match status" value="1"/>
</dbReference>
<evidence type="ECO:0000256" key="3">
    <source>
        <dbReference type="ARBA" id="ARBA00022692"/>
    </source>
</evidence>
<sequence length="525" mass="58111">MAPRPPDERDYATDDKVAIDAANDAATDSMPAETNTTGLRDVNADLFLEIRNYSPSDLHSERLTVRRKLDLIILPMICITYCLQFLDKLSLNYASAYSLIPDLGLEGHRYSWVAAIFNFGYLFWALPANLMIQRLPIGKYTGTMIFLWSIILCCHAAASNYAGILVLRFLLGMFEANISPCIMNIVSTFYARPEQPLRMCIFLGFNGMSTMVGSLLGYGLGHVNDAAIPSWKLIFLVIGLMNFVWSLVFLAFMPDSASNARFLNHKQKVIAVDRVSANMVGVKTKQYKPLQVKEALLDVKVWALTLIALAVGVINGGYSNFSTSLIKGYGFSGLLATLLQLPAGALEFLTVPACGLIATYVRDVRCLTMMIVSLIPLGGLLGIRLTSLEHRWSLVGCTWLQGILGAPIILTWNLLQSDIGGHTKRTVTNGLWFTLYAAGNIVGSNIFDQREAPRYFSALTGLIVCYCGLIVVVGLLWLYMWGENVRRDRVLGDGEETVRDAAEQAVLEGFKDRTDKESKGFRYSL</sequence>
<feature type="transmembrane region" description="Helical" evidence="7">
    <location>
        <begin position="367"/>
        <end position="386"/>
    </location>
</feature>
<dbReference type="InterPro" id="IPR011701">
    <property type="entry name" value="MFS"/>
</dbReference>
<keyword evidence="3 7" id="KW-0812">Transmembrane</keyword>
<dbReference type="InterPro" id="IPR036259">
    <property type="entry name" value="MFS_trans_sf"/>
</dbReference>
<keyword evidence="2" id="KW-0813">Transport</keyword>
<keyword evidence="4 7" id="KW-1133">Transmembrane helix</keyword>
<proteinExistence type="inferred from homology"/>
<dbReference type="GO" id="GO:0016020">
    <property type="term" value="C:membrane"/>
    <property type="evidence" value="ECO:0007669"/>
    <property type="project" value="UniProtKB-SubCell"/>
</dbReference>
<evidence type="ECO:0000259" key="8">
    <source>
        <dbReference type="PROSITE" id="PS50850"/>
    </source>
</evidence>
<evidence type="ECO:0000256" key="4">
    <source>
        <dbReference type="ARBA" id="ARBA00022989"/>
    </source>
</evidence>
<feature type="transmembrane region" description="Helical" evidence="7">
    <location>
        <begin position="338"/>
        <end position="360"/>
    </location>
</feature>
<dbReference type="PANTHER" id="PTHR43791">
    <property type="entry name" value="PERMEASE-RELATED"/>
    <property type="match status" value="1"/>
</dbReference>
<feature type="domain" description="Major facilitator superfamily (MFS) profile" evidence="8">
    <location>
        <begin position="73"/>
        <end position="486"/>
    </location>
</feature>
<protein>
    <recommendedName>
        <fullName evidence="8">Major facilitator superfamily (MFS) profile domain-containing protein</fullName>
    </recommendedName>
</protein>
<feature type="transmembrane region" description="Helical" evidence="7">
    <location>
        <begin position="202"/>
        <end position="221"/>
    </location>
</feature>
<feature type="transmembrane region" description="Helical" evidence="7">
    <location>
        <begin position="295"/>
        <end position="318"/>
    </location>
</feature>